<dbReference type="PANTHER" id="PTHR34996:SF3">
    <property type="entry name" value="OS06G0327400 PROTEIN"/>
    <property type="match status" value="1"/>
</dbReference>
<dbReference type="Proteomes" id="UP001367508">
    <property type="component" value="Unassembled WGS sequence"/>
</dbReference>
<evidence type="ECO:0000313" key="1">
    <source>
        <dbReference type="EMBL" id="KAK7360376.1"/>
    </source>
</evidence>
<sequence length="161" mass="18823">MADHSTSHCLPLQQIDVGANMGHMSYNRVSSGNKASSKCRGFRLNPKRFYVLRLRKRFNFFFRLFHSWKLISYGEALQLLKKVVCRKSVFKRNNSTSSSKRSFVREEKMKDQEDCRMRSYGRSNSFYAEAIADCLEFIKRTSISSMDQIEDPINHIQDTNS</sequence>
<comment type="caution">
    <text evidence="1">The sequence shown here is derived from an EMBL/GenBank/DDBJ whole genome shotgun (WGS) entry which is preliminary data.</text>
</comment>
<keyword evidence="2" id="KW-1185">Reference proteome</keyword>
<reference evidence="1 2" key="1">
    <citation type="submission" date="2024-01" db="EMBL/GenBank/DDBJ databases">
        <title>The genomes of 5 underutilized Papilionoideae crops provide insights into root nodulation and disease resistanc.</title>
        <authorList>
            <person name="Jiang F."/>
        </authorList>
    </citation>
    <scope>NUCLEOTIDE SEQUENCE [LARGE SCALE GENOMIC DNA]</scope>
    <source>
        <strain evidence="1">LVBAO_FW01</strain>
        <tissue evidence="1">Leaves</tissue>
    </source>
</reference>
<protein>
    <submittedName>
        <fullName evidence="1">Uncharacterized protein</fullName>
    </submittedName>
</protein>
<proteinExistence type="predicted"/>
<organism evidence="1 2">
    <name type="scientific">Canavalia gladiata</name>
    <name type="common">Sword bean</name>
    <name type="synonym">Dolichos gladiatus</name>
    <dbReference type="NCBI Taxonomy" id="3824"/>
    <lineage>
        <taxon>Eukaryota</taxon>
        <taxon>Viridiplantae</taxon>
        <taxon>Streptophyta</taxon>
        <taxon>Embryophyta</taxon>
        <taxon>Tracheophyta</taxon>
        <taxon>Spermatophyta</taxon>
        <taxon>Magnoliopsida</taxon>
        <taxon>eudicotyledons</taxon>
        <taxon>Gunneridae</taxon>
        <taxon>Pentapetalae</taxon>
        <taxon>rosids</taxon>
        <taxon>fabids</taxon>
        <taxon>Fabales</taxon>
        <taxon>Fabaceae</taxon>
        <taxon>Papilionoideae</taxon>
        <taxon>50 kb inversion clade</taxon>
        <taxon>NPAAA clade</taxon>
        <taxon>indigoferoid/millettioid clade</taxon>
        <taxon>Phaseoleae</taxon>
        <taxon>Canavalia</taxon>
    </lineage>
</organism>
<gene>
    <name evidence="1" type="ORF">VNO77_02365</name>
</gene>
<accession>A0AAN9MTM3</accession>
<dbReference type="AlphaFoldDB" id="A0AAN9MTM3"/>
<dbReference type="EMBL" id="JAYMYQ010000001">
    <property type="protein sequence ID" value="KAK7360376.1"/>
    <property type="molecule type" value="Genomic_DNA"/>
</dbReference>
<dbReference type="PANTHER" id="PTHR34996">
    <property type="entry name" value="OS06G0327400 PROTEIN"/>
    <property type="match status" value="1"/>
</dbReference>
<name>A0AAN9MTM3_CANGL</name>
<evidence type="ECO:0000313" key="2">
    <source>
        <dbReference type="Proteomes" id="UP001367508"/>
    </source>
</evidence>